<accession>A0A0F9EZD1</accession>
<sequence length="91" mass="10824">MTNTLPRGIWYEAPKQRFRVRKYHNKVAYLKGYYPTFEEAQVALTELEEYLSTIPKERKDRRRKLVSRPTLGGTAASIRERQSIDPNILRR</sequence>
<comment type="caution">
    <text evidence="2">The sequence shown here is derived from an EMBL/GenBank/DDBJ whole genome shotgun (WGS) entry which is preliminary data.</text>
</comment>
<name>A0A0F9EZD1_9ZZZZ</name>
<proteinExistence type="predicted"/>
<evidence type="ECO:0000313" key="2">
    <source>
        <dbReference type="EMBL" id="KKL79419.1"/>
    </source>
</evidence>
<reference evidence="2" key="1">
    <citation type="journal article" date="2015" name="Nature">
        <title>Complex archaea that bridge the gap between prokaryotes and eukaryotes.</title>
        <authorList>
            <person name="Spang A."/>
            <person name="Saw J.H."/>
            <person name="Jorgensen S.L."/>
            <person name="Zaremba-Niedzwiedzka K."/>
            <person name="Martijn J."/>
            <person name="Lind A.E."/>
            <person name="van Eijk R."/>
            <person name="Schleper C."/>
            <person name="Guy L."/>
            <person name="Ettema T.J."/>
        </authorList>
    </citation>
    <scope>NUCLEOTIDE SEQUENCE</scope>
</reference>
<dbReference type="AlphaFoldDB" id="A0A0F9EZD1"/>
<evidence type="ECO:0000256" key="1">
    <source>
        <dbReference type="SAM" id="MobiDB-lite"/>
    </source>
</evidence>
<gene>
    <name evidence="2" type="ORF">LCGC14_2015040</name>
</gene>
<protein>
    <recommendedName>
        <fullName evidence="3">AP2/ERF domain-containing protein</fullName>
    </recommendedName>
</protein>
<organism evidence="2">
    <name type="scientific">marine sediment metagenome</name>
    <dbReference type="NCBI Taxonomy" id="412755"/>
    <lineage>
        <taxon>unclassified sequences</taxon>
        <taxon>metagenomes</taxon>
        <taxon>ecological metagenomes</taxon>
    </lineage>
</organism>
<evidence type="ECO:0008006" key="3">
    <source>
        <dbReference type="Google" id="ProtNLM"/>
    </source>
</evidence>
<dbReference type="EMBL" id="LAZR01023178">
    <property type="protein sequence ID" value="KKL79419.1"/>
    <property type="molecule type" value="Genomic_DNA"/>
</dbReference>
<feature type="region of interest" description="Disordered" evidence="1">
    <location>
        <begin position="58"/>
        <end position="91"/>
    </location>
</feature>